<reference evidence="3 4" key="1">
    <citation type="submission" date="2017-06" db="EMBL/GenBank/DDBJ databases">
        <title>Hymenobacter amundsenii sp. nov. isolated from regoliths in Antarctica.</title>
        <authorList>
            <person name="Sedlacek I."/>
            <person name="Kralova S."/>
            <person name="Pantucek R."/>
            <person name="Svec P."/>
            <person name="Holochova P."/>
            <person name="Stankova E."/>
            <person name="Vrbovska V."/>
            <person name="Busse H.-J."/>
        </authorList>
    </citation>
    <scope>NUCLEOTIDE SEQUENCE [LARGE SCALE GENOMIC DNA]</scope>
    <source>
        <strain evidence="3 4">CCM 8682</strain>
    </source>
</reference>
<sequence length="291" mass="33032">MTASSFFAGSKSASLQLTTCKIYPVPLRVPVSFSPRFSGLLLLLLLLGTPDSVRATAPAGATVAPAAAAAPPREFAPDQGPAPRLRRPNQARLRALRGQREFRYVEVRSELSAWDLFWGRFWRWVTDHLETPSGRFFWKYGIYAVLVAALIFAVLKLLQVDVTRAFGRAPRPVPLPYDAGTEDLHALDLDALLREAEDAHQYRLAVRLGYLRVLRQLSDRQLINWQPDKTNHDYLYELPPGPLPDAFRELTRQFEYVWYGEQDDLSATDYDRARTTREAFQRRLTGQSQAA</sequence>
<keyword evidence="4" id="KW-1185">Reference proteome</keyword>
<keyword evidence="1" id="KW-0812">Transmembrane</keyword>
<dbReference type="AlphaFoldDB" id="A0A246FNR9"/>
<dbReference type="Proteomes" id="UP000197277">
    <property type="component" value="Unassembled WGS sequence"/>
</dbReference>
<name>A0A246FNR9_9BACT</name>
<feature type="transmembrane region" description="Helical" evidence="1">
    <location>
        <begin position="140"/>
        <end position="158"/>
    </location>
</feature>
<dbReference type="OrthoDB" id="5491447at2"/>
<dbReference type="InterPro" id="IPR025403">
    <property type="entry name" value="TgpA-like_C"/>
</dbReference>
<organism evidence="3 4">
    <name type="scientific">Hymenobacter amundsenii</name>
    <dbReference type="NCBI Taxonomy" id="2006685"/>
    <lineage>
        <taxon>Bacteria</taxon>
        <taxon>Pseudomonadati</taxon>
        <taxon>Bacteroidota</taxon>
        <taxon>Cytophagia</taxon>
        <taxon>Cytophagales</taxon>
        <taxon>Hymenobacteraceae</taxon>
        <taxon>Hymenobacter</taxon>
    </lineage>
</organism>
<evidence type="ECO:0000256" key="1">
    <source>
        <dbReference type="SAM" id="Phobius"/>
    </source>
</evidence>
<keyword evidence="1" id="KW-0472">Membrane</keyword>
<gene>
    <name evidence="3" type="ORF">CDA63_03285</name>
</gene>
<feature type="domain" description="Protein-glutamine gamma-glutamyltransferase-like C-terminal" evidence="2">
    <location>
        <begin position="210"/>
        <end position="275"/>
    </location>
</feature>
<evidence type="ECO:0000259" key="2">
    <source>
        <dbReference type="Pfam" id="PF13559"/>
    </source>
</evidence>
<keyword evidence="1" id="KW-1133">Transmembrane helix</keyword>
<evidence type="ECO:0000313" key="3">
    <source>
        <dbReference type="EMBL" id="OWP64415.1"/>
    </source>
</evidence>
<dbReference type="Pfam" id="PF13559">
    <property type="entry name" value="DUF4129"/>
    <property type="match status" value="1"/>
</dbReference>
<proteinExistence type="predicted"/>
<dbReference type="EMBL" id="NIRR01000003">
    <property type="protein sequence ID" value="OWP64415.1"/>
    <property type="molecule type" value="Genomic_DNA"/>
</dbReference>
<protein>
    <recommendedName>
        <fullName evidence="2">Protein-glutamine gamma-glutamyltransferase-like C-terminal domain-containing protein</fullName>
    </recommendedName>
</protein>
<comment type="caution">
    <text evidence="3">The sequence shown here is derived from an EMBL/GenBank/DDBJ whole genome shotgun (WGS) entry which is preliminary data.</text>
</comment>
<accession>A0A246FNR9</accession>
<evidence type="ECO:0000313" key="4">
    <source>
        <dbReference type="Proteomes" id="UP000197277"/>
    </source>
</evidence>